<name>A0A6G0TA18_APHGL</name>
<dbReference type="AlphaFoldDB" id="A0A6G0TA18"/>
<dbReference type="Proteomes" id="UP000475862">
    <property type="component" value="Unassembled WGS sequence"/>
</dbReference>
<dbReference type="EMBL" id="VYZN01000048">
    <property type="protein sequence ID" value="KAE9528850.1"/>
    <property type="molecule type" value="Genomic_DNA"/>
</dbReference>
<evidence type="ECO:0000313" key="1">
    <source>
        <dbReference type="EMBL" id="KAE9528850.1"/>
    </source>
</evidence>
<dbReference type="PANTHER" id="PTHR37162:SF1">
    <property type="entry name" value="BED-TYPE DOMAIN-CONTAINING PROTEIN"/>
    <property type="match status" value="1"/>
</dbReference>
<sequence>MCICVRFFNPMTKKIESMFWSLVEVFKNSESANKGATAQKLYVEVIASFKDKKVNLDKVIGFASDGCNTMMGAYNSLANRFLEDFSGVIIKKFICHFLALCASEACKVLPRRCEDLARDVYYFFKSSCKRYAQLKEFQDFCAVEPHHLLRSCQSRWLSLELVVRRILEQWQPLKMFFTQHRFDERVTGGENIYNCLHGPFLLLFFKFLEWVLPKFVNLNKLFQSKKSVIAIVYSKMEETYTELLFSYMKKVHNPLDVDLDDSTLFLRSNDMYLGINVLQMTSQPDISSNKDMLAVFHDRCRQFLIEGCKQIKKRFDFKCAILKMITHLQPVNVLGNNKLSSLVIIFNEVPRILMAYNNSEIQTVDDEWRRLHTLEIIDDIRQTKNTDEFWYHLHVKNVFKNVAHFVLKVLSLPHSSVDCERIFSKVNFTKTKVRNKLQVPALNGLLLSSEHMKRTSCIKFKPTKSMINSINVTMYNKPTDVIEEENPVTDADA</sequence>
<organism evidence="1 2">
    <name type="scientific">Aphis glycines</name>
    <name type="common">Soybean aphid</name>
    <dbReference type="NCBI Taxonomy" id="307491"/>
    <lineage>
        <taxon>Eukaryota</taxon>
        <taxon>Metazoa</taxon>
        <taxon>Ecdysozoa</taxon>
        <taxon>Arthropoda</taxon>
        <taxon>Hexapoda</taxon>
        <taxon>Insecta</taxon>
        <taxon>Pterygota</taxon>
        <taxon>Neoptera</taxon>
        <taxon>Paraneoptera</taxon>
        <taxon>Hemiptera</taxon>
        <taxon>Sternorrhyncha</taxon>
        <taxon>Aphidomorpha</taxon>
        <taxon>Aphidoidea</taxon>
        <taxon>Aphididae</taxon>
        <taxon>Aphidini</taxon>
        <taxon>Aphis</taxon>
        <taxon>Aphis</taxon>
    </lineage>
</organism>
<reference evidence="1 2" key="1">
    <citation type="submission" date="2019-08" db="EMBL/GenBank/DDBJ databases">
        <title>The genome of the soybean aphid Biotype 1, its phylome, world population structure and adaptation to the North American continent.</title>
        <authorList>
            <person name="Giordano R."/>
            <person name="Donthu R.K."/>
            <person name="Hernandez A.G."/>
            <person name="Wright C.L."/>
            <person name="Zimin A.V."/>
        </authorList>
    </citation>
    <scope>NUCLEOTIDE SEQUENCE [LARGE SCALE GENOMIC DNA]</scope>
    <source>
        <tissue evidence="1">Whole aphids</tissue>
    </source>
</reference>
<gene>
    <name evidence="1" type="ORF">AGLY_012425</name>
</gene>
<dbReference type="PANTHER" id="PTHR37162">
    <property type="entry name" value="HAT FAMILY DIMERISATION DOMAINCONTAINING PROTEIN-RELATED"/>
    <property type="match status" value="1"/>
</dbReference>
<comment type="caution">
    <text evidence="1">The sequence shown here is derived from an EMBL/GenBank/DDBJ whole genome shotgun (WGS) entry which is preliminary data.</text>
</comment>
<evidence type="ECO:0000313" key="2">
    <source>
        <dbReference type="Proteomes" id="UP000475862"/>
    </source>
</evidence>
<dbReference type="SUPFAM" id="SSF53098">
    <property type="entry name" value="Ribonuclease H-like"/>
    <property type="match status" value="1"/>
</dbReference>
<evidence type="ECO:0008006" key="3">
    <source>
        <dbReference type="Google" id="ProtNLM"/>
    </source>
</evidence>
<dbReference type="OrthoDB" id="6627630at2759"/>
<keyword evidence="2" id="KW-1185">Reference proteome</keyword>
<protein>
    <recommendedName>
        <fullName evidence="3">HAT C-terminal dimerisation domain-containing protein</fullName>
    </recommendedName>
</protein>
<proteinExistence type="predicted"/>
<accession>A0A6G0TA18</accession>
<dbReference type="InterPro" id="IPR012337">
    <property type="entry name" value="RNaseH-like_sf"/>
</dbReference>